<keyword evidence="2" id="KW-0560">Oxidoreductase</keyword>
<dbReference type="Proteomes" id="UP000093267">
    <property type="component" value="Chromosome"/>
</dbReference>
<dbReference type="Gene3D" id="3.40.50.720">
    <property type="entry name" value="NAD(P)-binding Rossmann-like Domain"/>
    <property type="match status" value="1"/>
</dbReference>
<protein>
    <submittedName>
        <fullName evidence="4">Oxidoreductase</fullName>
    </submittedName>
</protein>
<evidence type="ECO:0000256" key="1">
    <source>
        <dbReference type="ARBA" id="ARBA00006484"/>
    </source>
</evidence>
<keyword evidence="5" id="KW-1185">Reference proteome</keyword>
<name>A0A1B2IVM6_9LACO</name>
<dbReference type="KEGG" id="lpd:AYR62_00605"/>
<gene>
    <name evidence="4" type="ORF">AYR63_02345</name>
</gene>
<evidence type="ECO:0000313" key="5">
    <source>
        <dbReference type="Proteomes" id="UP000093267"/>
    </source>
</evidence>
<dbReference type="InterPro" id="IPR002347">
    <property type="entry name" value="SDR_fam"/>
</dbReference>
<dbReference type="PRINTS" id="PR00080">
    <property type="entry name" value="SDRFAMILY"/>
</dbReference>
<dbReference type="InterPro" id="IPR036291">
    <property type="entry name" value="NAD(P)-bd_dom_sf"/>
</dbReference>
<dbReference type="PRINTS" id="PR00081">
    <property type="entry name" value="GDHRDH"/>
</dbReference>
<proteinExistence type="inferred from homology"/>
<dbReference type="RefSeq" id="WP_054709774.1">
    <property type="nucleotide sequence ID" value="NZ_CP014912.1"/>
</dbReference>
<evidence type="ECO:0000313" key="4">
    <source>
        <dbReference type="EMBL" id="ANZ66100.1"/>
    </source>
</evidence>
<accession>A0A1B2IVM6</accession>
<organism evidence="4 5">
    <name type="scientific">Secundilactobacillus paracollinoides</name>
    <dbReference type="NCBI Taxonomy" id="240427"/>
    <lineage>
        <taxon>Bacteria</taxon>
        <taxon>Bacillati</taxon>
        <taxon>Bacillota</taxon>
        <taxon>Bacilli</taxon>
        <taxon>Lactobacillales</taxon>
        <taxon>Lactobacillaceae</taxon>
        <taxon>Secundilactobacillus</taxon>
    </lineage>
</organism>
<dbReference type="STRING" id="240427.AYR62_00605"/>
<reference evidence="4 5" key="1">
    <citation type="submission" date="2016-03" db="EMBL/GenBank/DDBJ databases">
        <title>Pediococcus and Lactobacillus from brewery environment - whole genome sequencing and assembly.</title>
        <authorList>
            <person name="Behr J."/>
            <person name="Geissler A.J."/>
            <person name="Vogel R.F."/>
        </authorList>
    </citation>
    <scope>NUCLEOTIDE SEQUENCE [LARGE SCALE GENOMIC DNA]</scope>
    <source>
        <strain evidence="4 5">TMW 1.1995</strain>
    </source>
</reference>
<dbReference type="SUPFAM" id="SSF51735">
    <property type="entry name" value="NAD(P)-binding Rossmann-fold domains"/>
    <property type="match status" value="1"/>
</dbReference>
<evidence type="ECO:0000256" key="3">
    <source>
        <dbReference type="RuleBase" id="RU000363"/>
    </source>
</evidence>
<dbReference type="FunFam" id="3.40.50.720:FF:000047">
    <property type="entry name" value="NADP-dependent L-serine/L-allo-threonine dehydrogenase"/>
    <property type="match status" value="1"/>
</dbReference>
<comment type="similarity">
    <text evidence="1 3">Belongs to the short-chain dehydrogenases/reductases (SDR) family.</text>
</comment>
<dbReference type="OrthoDB" id="9775296at2"/>
<dbReference type="PANTHER" id="PTHR43115:SF4">
    <property type="entry name" value="DEHYDROGENASE_REDUCTASE SDR FAMILY MEMBER 11"/>
    <property type="match status" value="1"/>
</dbReference>
<dbReference type="PANTHER" id="PTHR43115">
    <property type="entry name" value="DEHYDROGENASE/REDUCTASE SDR FAMILY MEMBER 11"/>
    <property type="match status" value="1"/>
</dbReference>
<dbReference type="EMBL" id="CP014924">
    <property type="protein sequence ID" value="ANZ66100.1"/>
    <property type="molecule type" value="Genomic_DNA"/>
</dbReference>
<evidence type="ECO:0000256" key="2">
    <source>
        <dbReference type="ARBA" id="ARBA00023002"/>
    </source>
</evidence>
<dbReference type="GO" id="GO:0016616">
    <property type="term" value="F:oxidoreductase activity, acting on the CH-OH group of donors, NAD or NADP as acceptor"/>
    <property type="evidence" value="ECO:0007669"/>
    <property type="project" value="UniProtKB-ARBA"/>
</dbReference>
<sequence length="247" mass="26429">MAKDKVIVITGASSGIGEATAKLLASDGNKMVLAARREEKLQQLVSDINANGGTAIYVLADVSKLEDVKNIAQVAVDEFGRIDVWMNNAGLMPLSEFSHGKVSEWDRTIDVNLKGTLYGFDAALPQMRAQESGQFVNIASISAHVSGVASGPYAASKFGVWAASEALRQEEVKSDSNIRVTVVSPGAIDTELPQHVTDPEQSDAMKGFYGSTAIPADEVARSVQFAINTPENTSINEIVLRPTKQFM</sequence>
<dbReference type="AlphaFoldDB" id="A0A1B2IVM6"/>
<dbReference type="Pfam" id="PF00106">
    <property type="entry name" value="adh_short"/>
    <property type="match status" value="1"/>
</dbReference>